<evidence type="ECO:0000256" key="6">
    <source>
        <dbReference type="ARBA" id="ARBA00023049"/>
    </source>
</evidence>
<evidence type="ECO:0000256" key="3">
    <source>
        <dbReference type="ARBA" id="ARBA00022723"/>
    </source>
</evidence>
<keyword evidence="3" id="KW-0479">Metal-binding</keyword>
<keyword evidence="2" id="KW-0645">Protease</keyword>
<comment type="cofactor">
    <cofactor evidence="1">
        <name>Zn(2+)</name>
        <dbReference type="ChEBI" id="CHEBI:29105"/>
    </cofactor>
</comment>
<dbReference type="InterPro" id="IPR016047">
    <property type="entry name" value="M23ase_b-sheet_dom"/>
</dbReference>
<evidence type="ECO:0000256" key="5">
    <source>
        <dbReference type="ARBA" id="ARBA00022833"/>
    </source>
</evidence>
<dbReference type="EMBL" id="CAEZYK010000081">
    <property type="protein sequence ID" value="CAB4730158.1"/>
    <property type="molecule type" value="Genomic_DNA"/>
</dbReference>
<evidence type="ECO:0000313" key="12">
    <source>
        <dbReference type="EMBL" id="CAB5022511.1"/>
    </source>
</evidence>
<feature type="coiled-coil region" evidence="7">
    <location>
        <begin position="197"/>
        <end position="263"/>
    </location>
</feature>
<dbReference type="InterPro" id="IPR011055">
    <property type="entry name" value="Dup_hybrid_motif"/>
</dbReference>
<reference evidence="9" key="1">
    <citation type="submission" date="2020-05" db="EMBL/GenBank/DDBJ databases">
        <authorList>
            <person name="Chiriac C."/>
            <person name="Salcher M."/>
            <person name="Ghai R."/>
            <person name="Kavagutti S V."/>
        </authorList>
    </citation>
    <scope>NUCLEOTIDE SEQUENCE</scope>
</reference>
<accession>A0A6J6S5Y7</accession>
<dbReference type="GO" id="GO:0006508">
    <property type="term" value="P:proteolysis"/>
    <property type="evidence" value="ECO:0007669"/>
    <property type="project" value="UniProtKB-KW"/>
</dbReference>
<organism evidence="9">
    <name type="scientific">freshwater metagenome</name>
    <dbReference type="NCBI Taxonomy" id="449393"/>
    <lineage>
        <taxon>unclassified sequences</taxon>
        <taxon>metagenomes</taxon>
        <taxon>ecological metagenomes</taxon>
    </lineage>
</organism>
<keyword evidence="7" id="KW-0175">Coiled coil</keyword>
<keyword evidence="4" id="KW-0378">Hydrolase</keyword>
<evidence type="ECO:0000313" key="11">
    <source>
        <dbReference type="EMBL" id="CAB4969683.1"/>
    </source>
</evidence>
<dbReference type="Pfam" id="PF01551">
    <property type="entry name" value="Peptidase_M23"/>
    <property type="match status" value="1"/>
</dbReference>
<name>A0A6J6S5Y7_9ZZZZ</name>
<dbReference type="Gene3D" id="2.70.70.10">
    <property type="entry name" value="Glucose Permease (Domain IIA)"/>
    <property type="match status" value="1"/>
</dbReference>
<gene>
    <name evidence="9" type="ORF">UFOPK2683_01232</name>
    <name evidence="10" type="ORF">UFOPK3605_00482</name>
    <name evidence="11" type="ORF">UFOPK3897_00303</name>
    <name evidence="12" type="ORF">UFOPK4121_00754</name>
</gene>
<dbReference type="EMBL" id="CAFBMM010000013">
    <property type="protein sequence ID" value="CAB4901025.1"/>
    <property type="molecule type" value="Genomic_DNA"/>
</dbReference>
<dbReference type="Gene3D" id="6.10.250.3150">
    <property type="match status" value="1"/>
</dbReference>
<evidence type="ECO:0000313" key="9">
    <source>
        <dbReference type="EMBL" id="CAB4730158.1"/>
    </source>
</evidence>
<keyword evidence="5" id="KW-0862">Zinc</keyword>
<dbReference type="PANTHER" id="PTHR21666:SF288">
    <property type="entry name" value="CELL DIVISION PROTEIN YTFB"/>
    <property type="match status" value="1"/>
</dbReference>
<dbReference type="GO" id="GO:0004222">
    <property type="term" value="F:metalloendopeptidase activity"/>
    <property type="evidence" value="ECO:0007669"/>
    <property type="project" value="TreeGrafter"/>
</dbReference>
<evidence type="ECO:0000259" key="8">
    <source>
        <dbReference type="Pfam" id="PF01551"/>
    </source>
</evidence>
<evidence type="ECO:0000256" key="4">
    <source>
        <dbReference type="ARBA" id="ARBA00022801"/>
    </source>
</evidence>
<feature type="coiled-coil region" evidence="7">
    <location>
        <begin position="106"/>
        <end position="133"/>
    </location>
</feature>
<evidence type="ECO:0000256" key="1">
    <source>
        <dbReference type="ARBA" id="ARBA00001947"/>
    </source>
</evidence>
<evidence type="ECO:0000313" key="10">
    <source>
        <dbReference type="EMBL" id="CAB4901025.1"/>
    </source>
</evidence>
<feature type="domain" description="M23ase beta-sheet core" evidence="8">
    <location>
        <begin position="310"/>
        <end position="404"/>
    </location>
</feature>
<dbReference type="SUPFAM" id="SSF51261">
    <property type="entry name" value="Duplicated hybrid motif"/>
    <property type="match status" value="1"/>
</dbReference>
<dbReference type="PANTHER" id="PTHR21666">
    <property type="entry name" value="PEPTIDASE-RELATED"/>
    <property type="match status" value="1"/>
</dbReference>
<dbReference type="AlphaFoldDB" id="A0A6J6S5Y7"/>
<sequence length="408" mass="43007">MTYVANVVIPMRSLSLIRRAQIYVVTAICVGALSVVAVHPVVAAPADDRSNQLRKQIGEASGREAAALNQLQAIRDRKAVVDAQVAALDAQVAAAEARLAPLAAEAARLTAAYNQLAQEVATKQAELDTAKKRFSVSAAEMYRSARRGVTYDAVLTAQPDSMVQQNKYLDQVSSDRREIVEQVSEIRADLDRQRRLIETQKAAADEVAAQAQAARDEISALRGQIEPARAQSANEEVAERQAVSGIQAERSSYERELASLQAASDSIAARLRALGAGSGSPGGCQARPVPGAVTSPFGSRLHPVLGSTRQHSGVDMSGSQNTSIHACRAGKIVIAGWQGGYGNAVVIDHGGGMATLYGHQSRIAVSEGQQVNAGDVIGYVGSTGMSTGPHLHFEVRISGNPVNPASYL</sequence>
<protein>
    <submittedName>
        <fullName evidence="9">Unannotated protein</fullName>
    </submittedName>
</protein>
<keyword evidence="6" id="KW-0482">Metalloprotease</keyword>
<dbReference type="InterPro" id="IPR050570">
    <property type="entry name" value="Cell_wall_metabolism_enzyme"/>
</dbReference>
<dbReference type="EMBL" id="CAFBPQ010000018">
    <property type="protein sequence ID" value="CAB5022511.1"/>
    <property type="molecule type" value="Genomic_DNA"/>
</dbReference>
<dbReference type="EMBL" id="CAFBOF010000003">
    <property type="protein sequence ID" value="CAB4969683.1"/>
    <property type="molecule type" value="Genomic_DNA"/>
</dbReference>
<dbReference type="GO" id="GO:0046872">
    <property type="term" value="F:metal ion binding"/>
    <property type="evidence" value="ECO:0007669"/>
    <property type="project" value="UniProtKB-KW"/>
</dbReference>
<proteinExistence type="predicted"/>
<evidence type="ECO:0000256" key="2">
    <source>
        <dbReference type="ARBA" id="ARBA00022670"/>
    </source>
</evidence>
<evidence type="ECO:0000256" key="7">
    <source>
        <dbReference type="SAM" id="Coils"/>
    </source>
</evidence>
<dbReference type="CDD" id="cd12797">
    <property type="entry name" value="M23_peptidase"/>
    <property type="match status" value="1"/>
</dbReference>